<protein>
    <submittedName>
        <fullName evidence="1">Uncharacterized protein</fullName>
    </submittedName>
</protein>
<sequence>MKQRGQAASTMDVASGLLDHCRPCSFSDDRHELGDDSSSAAIALLDDESPLAGSERFSFRSMPLELFLLLRLIPIERLSLGVEGNYEGKVDPNGSS</sequence>
<dbReference type="Gramene" id="OMERI04G10640.1">
    <property type="protein sequence ID" value="OMERI04G10640.1"/>
    <property type="gene ID" value="OMERI04G10640"/>
</dbReference>
<accession>A0A0E0DDY1</accession>
<evidence type="ECO:0000313" key="1">
    <source>
        <dbReference type="EnsemblPlants" id="OMERI04G10640.2"/>
    </source>
</evidence>
<dbReference type="Gramene" id="OMERI04G10640.2">
    <property type="protein sequence ID" value="OMERI04G10640.2"/>
    <property type="gene ID" value="OMERI04G10640"/>
</dbReference>
<dbReference type="EnsemblPlants" id="OMERI04G10640.1">
    <property type="protein sequence ID" value="OMERI04G10640.1"/>
    <property type="gene ID" value="OMERI04G10640"/>
</dbReference>
<dbReference type="Gramene" id="OMERI04G10640.3">
    <property type="protein sequence ID" value="OMERI04G10640.3"/>
    <property type="gene ID" value="OMERI04G10640"/>
</dbReference>
<dbReference type="EnsemblPlants" id="OMERI04G10640.2">
    <property type="protein sequence ID" value="OMERI04G10640.2"/>
    <property type="gene ID" value="OMERI04G10640"/>
</dbReference>
<dbReference type="AlphaFoldDB" id="A0A0E0DDY1"/>
<name>A0A0E0DDY1_9ORYZ</name>
<dbReference type="EnsemblPlants" id="OMERI04G10640.3">
    <property type="protein sequence ID" value="OMERI04G10640.3"/>
    <property type="gene ID" value="OMERI04G10640"/>
</dbReference>
<evidence type="ECO:0000313" key="2">
    <source>
        <dbReference type="Proteomes" id="UP000008021"/>
    </source>
</evidence>
<reference evidence="1" key="1">
    <citation type="submission" date="2015-04" db="UniProtKB">
        <authorList>
            <consortium name="EnsemblPlants"/>
        </authorList>
    </citation>
    <scope>IDENTIFICATION</scope>
</reference>
<proteinExistence type="predicted"/>
<organism evidence="1">
    <name type="scientific">Oryza meridionalis</name>
    <dbReference type="NCBI Taxonomy" id="40149"/>
    <lineage>
        <taxon>Eukaryota</taxon>
        <taxon>Viridiplantae</taxon>
        <taxon>Streptophyta</taxon>
        <taxon>Embryophyta</taxon>
        <taxon>Tracheophyta</taxon>
        <taxon>Spermatophyta</taxon>
        <taxon>Magnoliopsida</taxon>
        <taxon>Liliopsida</taxon>
        <taxon>Poales</taxon>
        <taxon>Poaceae</taxon>
        <taxon>BOP clade</taxon>
        <taxon>Oryzoideae</taxon>
        <taxon>Oryzeae</taxon>
        <taxon>Oryzinae</taxon>
        <taxon>Oryza</taxon>
    </lineage>
</organism>
<dbReference type="HOGENOM" id="CLU_2363288_0_0_1"/>
<dbReference type="Proteomes" id="UP000008021">
    <property type="component" value="Chromosome 4"/>
</dbReference>
<keyword evidence="2" id="KW-1185">Reference proteome</keyword>
<reference evidence="1" key="2">
    <citation type="submission" date="2018-05" db="EMBL/GenBank/DDBJ databases">
        <title>OmerRS3 (Oryza meridionalis Reference Sequence Version 3).</title>
        <authorList>
            <person name="Zhang J."/>
            <person name="Kudrna D."/>
            <person name="Lee S."/>
            <person name="Talag J."/>
            <person name="Welchert J."/>
            <person name="Wing R.A."/>
        </authorList>
    </citation>
    <scope>NUCLEOTIDE SEQUENCE [LARGE SCALE GENOMIC DNA]</scope>
    <source>
        <strain evidence="1">OR44</strain>
    </source>
</reference>